<dbReference type="PANTHER" id="PTHR33112:SF16">
    <property type="entry name" value="HETEROKARYON INCOMPATIBILITY DOMAIN-CONTAINING PROTEIN"/>
    <property type="match status" value="1"/>
</dbReference>
<dbReference type="SUPFAM" id="SSF56784">
    <property type="entry name" value="HAD-like"/>
    <property type="match status" value="1"/>
</dbReference>
<dbReference type="AlphaFoldDB" id="A0A8H4RRU0"/>
<dbReference type="InterPro" id="IPR036412">
    <property type="entry name" value="HAD-like_sf"/>
</dbReference>
<comment type="caution">
    <text evidence="1">The sequence shown here is derived from an EMBL/GenBank/DDBJ whole genome shotgun (WGS) entry which is preliminary data.</text>
</comment>
<keyword evidence="2" id="KW-1185">Reference proteome</keyword>
<proteinExistence type="predicted"/>
<gene>
    <name evidence="1" type="ORF">G7Y89_g4779</name>
</gene>
<dbReference type="FunFam" id="3.40.50.1000:FF:000069">
    <property type="entry name" value="HAD-superfamily subfamily IIA hydrolase"/>
    <property type="match status" value="1"/>
</dbReference>
<evidence type="ECO:0000313" key="2">
    <source>
        <dbReference type="Proteomes" id="UP000566819"/>
    </source>
</evidence>
<dbReference type="InterPro" id="IPR006353">
    <property type="entry name" value="HAD-SF_hydro_IIA_CECR5"/>
</dbReference>
<dbReference type="Proteomes" id="UP000566819">
    <property type="component" value="Unassembled WGS sequence"/>
</dbReference>
<dbReference type="NCBIfam" id="TIGR01456">
    <property type="entry name" value="CECR5"/>
    <property type="match status" value="1"/>
</dbReference>
<dbReference type="InterPro" id="IPR006357">
    <property type="entry name" value="HAD-SF_hydro_IIA"/>
</dbReference>
<evidence type="ECO:0000313" key="1">
    <source>
        <dbReference type="EMBL" id="KAF4633337.1"/>
    </source>
</evidence>
<dbReference type="PANTHER" id="PTHR33112">
    <property type="entry name" value="DOMAIN PROTEIN, PUTATIVE-RELATED"/>
    <property type="match status" value="1"/>
</dbReference>
<dbReference type="OrthoDB" id="10251048at2759"/>
<dbReference type="Gene3D" id="3.40.50.1000">
    <property type="entry name" value="HAD superfamily/HAD-like"/>
    <property type="match status" value="2"/>
</dbReference>
<protein>
    <submittedName>
        <fullName evidence="1">Uncharacterized protein</fullName>
    </submittedName>
</protein>
<dbReference type="Pfam" id="PF13242">
    <property type="entry name" value="Hydrolase_like"/>
    <property type="match status" value="1"/>
</dbReference>
<dbReference type="NCBIfam" id="TIGR01460">
    <property type="entry name" value="HAD-SF-IIA"/>
    <property type="match status" value="1"/>
</dbReference>
<accession>A0A8H4RRU0</accession>
<name>A0A8H4RRU0_9HELO</name>
<dbReference type="Pfam" id="PF13344">
    <property type="entry name" value="Hydrolase_6"/>
    <property type="match status" value="1"/>
</dbReference>
<sequence length="977" mass="110236">MAPSTKQRSFSSSGIARSGMPSFAFAFDIDGVLLRSSTPIPGAAEALGLLHKNNIPFILLTNGGGKHESARVTELSKKLGVPLTEENFVQSHTPFKQLVEGSDTVESLQDKTILVTGGDGDKCRKVAEMYGFKNVVTPGDILMAYPTIWPFNQIFSDYYHKSTRPLPRDVDHDNPAESLKIDAVFVFNDPRDWALDLQVILDLLLSKQGILGTYSEKNGDASLPNNGWQQDGQPKLFFSNPDLFWATSYHMPRLGQGGFQASLQGVWDATTGGATLERTVIGKPHPATYKYAERVLNKHRAQMLGGHGEVKKKVNRLERVFMVGDNPESDIRGANEYNSTHGTEWTSVLVKTGVFREGAQPAYKPKVIVEDVLEAVKWALKEEGWKGSLDCKYCQRIIIDPSAAAIQYDRFVTFINSFLFDFDDIYDASLLECPLLAPVLNTIVDPDLFPRDPLARRGSLPKGNFPLYIDLHVSGLPVTSENGWFLEDIRFAEIRWRRADRVVSPRNGTPVDTGGVYSVTSEIVHPQADVDYVALSYCWGGDDTMRLTQSKFKDWQQQISTKRLPRTIQDAIVYDMADVYEEIASMPEIYQGAALTISASAAANSQDGFLHPPSETYRKLNLIIVSVSYRCRDGTIGFVLMTRSRYTDDSNHTIQPIDRRAWTMQEHMLSSRLLKFGAERINLSCRTTNIEHWHDGIDTRTLMSGNKDVSCPQRGRGDVWADIVQNYSRRSLSFPSDKLLAISAVAQDHARRLHPLAKDCYLAGLWKNELPHSLMWHIDRHHTGLRPQKYRAPSWSWASVDGRIKANYFAYLSSAQFRIYLSVLESFIQPFSNTAPFGAVSSGFLKVKGRLKAVHWDIKAHTIECSTIEKPRDTFKGFPDAENEELPRQEGKIWVPVWCLEVGERMFEKYCGEDEDDWWPFGLLLVPTENEGSYGNGNDNEEITRTFRRVGIFESKELRVEWRLSFEGCHAEEILII</sequence>
<dbReference type="InterPro" id="IPR023214">
    <property type="entry name" value="HAD_sf"/>
</dbReference>
<reference evidence="1 2" key="1">
    <citation type="submission" date="2020-03" db="EMBL/GenBank/DDBJ databases">
        <title>Draft Genome Sequence of Cudoniella acicularis.</title>
        <authorList>
            <person name="Buettner E."/>
            <person name="Kellner H."/>
        </authorList>
    </citation>
    <scope>NUCLEOTIDE SEQUENCE [LARGE SCALE GENOMIC DNA]</scope>
    <source>
        <strain evidence="1 2">DSM 108380</strain>
    </source>
</reference>
<organism evidence="1 2">
    <name type="scientific">Cudoniella acicularis</name>
    <dbReference type="NCBI Taxonomy" id="354080"/>
    <lineage>
        <taxon>Eukaryota</taxon>
        <taxon>Fungi</taxon>
        <taxon>Dikarya</taxon>
        <taxon>Ascomycota</taxon>
        <taxon>Pezizomycotina</taxon>
        <taxon>Leotiomycetes</taxon>
        <taxon>Helotiales</taxon>
        <taxon>Tricladiaceae</taxon>
        <taxon>Cudoniella</taxon>
    </lineage>
</organism>
<dbReference type="EMBL" id="JAAMPI010000269">
    <property type="protein sequence ID" value="KAF4633337.1"/>
    <property type="molecule type" value="Genomic_DNA"/>
</dbReference>